<dbReference type="EMBL" id="VFQF01000002">
    <property type="protein sequence ID" value="TQN46304.1"/>
    <property type="molecule type" value="Genomic_DNA"/>
</dbReference>
<gene>
    <name evidence="2" type="ORF">FHX52_3018</name>
</gene>
<sequence>MQSLRSGHARPADQRSLRCLQPTPPCQADNAGPTPSRVAGQAAAIPAQGRRAEVKVLLHPTAAKTGNTRNCVLPAVPGREILQRCRFWPPRRRGCGPAARRTHHPQPYRPTSATGRGLGRAASSAAHVSVSATTTARVRNNSGGPMVSEYVRLPPVPNRVRSRDRAGQSHHDRRPKAAEGVSGGRPGASHSASTTSKRSRVRRGCRLDRQTHPQLRRRPCDRDFRRTRTSRGPYQPHVGDRQTIGTAPTVMAPISTCPACSLPKGSEGPKNMGGSSQQTDVPGRDGSCERPKGM</sequence>
<dbReference type="Proteomes" id="UP000320085">
    <property type="component" value="Unassembled WGS sequence"/>
</dbReference>
<feature type="region of interest" description="Disordered" evidence="1">
    <location>
        <begin position="93"/>
        <end position="242"/>
    </location>
</feature>
<evidence type="ECO:0000256" key="1">
    <source>
        <dbReference type="SAM" id="MobiDB-lite"/>
    </source>
</evidence>
<proteinExistence type="predicted"/>
<feature type="compositionally biased region" description="Low complexity" evidence="1">
    <location>
        <begin position="111"/>
        <end position="139"/>
    </location>
</feature>
<evidence type="ECO:0000313" key="2">
    <source>
        <dbReference type="EMBL" id="TQN46304.1"/>
    </source>
</evidence>
<accession>A0A543PQG4</accession>
<evidence type="ECO:0000313" key="3">
    <source>
        <dbReference type="Proteomes" id="UP000320085"/>
    </source>
</evidence>
<organism evidence="2 3">
    <name type="scientific">Humibacillus xanthopallidus</name>
    <dbReference type="NCBI Taxonomy" id="412689"/>
    <lineage>
        <taxon>Bacteria</taxon>
        <taxon>Bacillati</taxon>
        <taxon>Actinomycetota</taxon>
        <taxon>Actinomycetes</taxon>
        <taxon>Micrococcales</taxon>
        <taxon>Intrasporangiaceae</taxon>
        <taxon>Humibacillus</taxon>
    </lineage>
</organism>
<feature type="region of interest" description="Disordered" evidence="1">
    <location>
        <begin position="258"/>
        <end position="294"/>
    </location>
</feature>
<dbReference type="AlphaFoldDB" id="A0A543PQG4"/>
<name>A0A543PQG4_9MICO</name>
<feature type="compositionally biased region" description="Basic and acidic residues" evidence="1">
    <location>
        <begin position="161"/>
        <end position="170"/>
    </location>
</feature>
<comment type="caution">
    <text evidence="2">The sequence shown here is derived from an EMBL/GenBank/DDBJ whole genome shotgun (WGS) entry which is preliminary data.</text>
</comment>
<feature type="compositionally biased region" description="Basic residues" evidence="1">
    <location>
        <begin position="93"/>
        <end position="106"/>
    </location>
</feature>
<feature type="compositionally biased region" description="Basic and acidic residues" evidence="1">
    <location>
        <begin position="282"/>
        <end position="294"/>
    </location>
</feature>
<reference evidence="2 3" key="1">
    <citation type="submission" date="2019-06" db="EMBL/GenBank/DDBJ databases">
        <title>Sequencing the genomes of 1000 actinobacteria strains.</title>
        <authorList>
            <person name="Klenk H.-P."/>
        </authorList>
    </citation>
    <scope>NUCLEOTIDE SEQUENCE [LARGE SCALE GENOMIC DNA]</scope>
    <source>
        <strain evidence="2 3">DSM 21776</strain>
    </source>
</reference>
<protein>
    <submittedName>
        <fullName evidence="2">Uncharacterized protein</fullName>
    </submittedName>
</protein>
<feature type="region of interest" description="Disordered" evidence="1">
    <location>
        <begin position="1"/>
        <end position="43"/>
    </location>
</feature>